<dbReference type="FunFam" id="2.40.10.10:FF:000068">
    <property type="entry name" value="transmembrane protease serine 2"/>
    <property type="match status" value="1"/>
</dbReference>
<keyword evidence="11" id="KW-1185">Reference proteome</keyword>
<dbReference type="InterPro" id="IPR009003">
    <property type="entry name" value="Peptidase_S1_PA"/>
</dbReference>
<sequence length="345" mass="40269">MKARFYLYSERILSEMKNFLCNFLFVTILLLNPILAKILNVNLTSENRIVGGFHTQINEYAKYVVFILNTKRRYEYFGSGNFCGGTIVKPDYVLTAAHCVDEQAVNDIKVLRVIAGTKRRLRRTKNVQRRRVQQIIIHPGYRPYQGISEHDIALLQLRSKLHIDNRYRDIAELGFDRYLSKGETCIAAGWGRMYYNGPCPNEILYVKLKVYQIPDMTDSIVAFAPSEYIQQVCHGDSGGPLFCEGKLYGITWSGERSCVKVSRYTSVLHHREWIEENMFPGFVQSNNKRFSKANVEDFHPQIYECVKYVVFILKPLERLKYFWSGNHYGRTTVTPDYVNFRQFIQ</sequence>
<dbReference type="VEuPathDB" id="VectorBase:GBRI030743"/>
<dbReference type="PRINTS" id="PR00722">
    <property type="entry name" value="CHYMOTRYPSIN"/>
</dbReference>
<evidence type="ECO:0000313" key="10">
    <source>
        <dbReference type="EnsemblMetazoa" id="GBRI030743-PA"/>
    </source>
</evidence>
<dbReference type="InterPro" id="IPR043504">
    <property type="entry name" value="Peptidase_S1_PA_chymotrypsin"/>
</dbReference>
<dbReference type="PROSITE" id="PS50240">
    <property type="entry name" value="TRYPSIN_DOM"/>
    <property type="match status" value="1"/>
</dbReference>
<keyword evidence="3" id="KW-0378">Hydrolase</keyword>
<dbReference type="SMART" id="SM00020">
    <property type="entry name" value="Tryp_SPc"/>
    <property type="match status" value="1"/>
</dbReference>
<accession>A0A1A9WSU4</accession>
<evidence type="ECO:0000256" key="8">
    <source>
        <dbReference type="ARBA" id="ARBA00077177"/>
    </source>
</evidence>
<dbReference type="PANTHER" id="PTHR24276">
    <property type="entry name" value="POLYSERASE-RELATED"/>
    <property type="match status" value="1"/>
</dbReference>
<dbReference type="GO" id="GO:0006508">
    <property type="term" value="P:proteolysis"/>
    <property type="evidence" value="ECO:0007669"/>
    <property type="project" value="UniProtKB-KW"/>
</dbReference>
<protein>
    <recommendedName>
        <fullName evidence="7">Lectizyme</fullName>
    </recommendedName>
    <alternativeName>
        <fullName evidence="8">Proteolytic lectin</fullName>
    </alternativeName>
</protein>
<keyword evidence="2" id="KW-0645">Protease</keyword>
<dbReference type="Proteomes" id="UP000091820">
    <property type="component" value="Unassembled WGS sequence"/>
</dbReference>
<keyword evidence="5" id="KW-1015">Disulfide bond</keyword>
<evidence type="ECO:0000259" key="9">
    <source>
        <dbReference type="PROSITE" id="PS50240"/>
    </source>
</evidence>
<evidence type="ECO:0000256" key="6">
    <source>
        <dbReference type="ARBA" id="ARBA00057221"/>
    </source>
</evidence>
<evidence type="ECO:0000256" key="3">
    <source>
        <dbReference type="ARBA" id="ARBA00022801"/>
    </source>
</evidence>
<keyword evidence="4" id="KW-0720">Serine protease</keyword>
<comment type="function">
    <text evidence="6">Protein with lectin and protease activity involved in the establishment of trypanosome infections in tsetse flies. Binds D-glucosamine and agglutinates bloodstream-form trypanosomes and rabbit red blood cells. Capable of inducing transformation of bloodstream-form trypanosomes into procyclic (midgut) forms in vitro.</text>
</comment>
<evidence type="ECO:0000256" key="2">
    <source>
        <dbReference type="ARBA" id="ARBA00022670"/>
    </source>
</evidence>
<evidence type="ECO:0000256" key="7">
    <source>
        <dbReference type="ARBA" id="ARBA00067663"/>
    </source>
</evidence>
<dbReference type="PANTHER" id="PTHR24276:SF98">
    <property type="entry name" value="FI18310P1-RELATED"/>
    <property type="match status" value="1"/>
</dbReference>
<dbReference type="PROSITE" id="PS00134">
    <property type="entry name" value="TRYPSIN_HIS"/>
    <property type="match status" value="1"/>
</dbReference>
<dbReference type="SUPFAM" id="SSF50494">
    <property type="entry name" value="Trypsin-like serine proteases"/>
    <property type="match status" value="1"/>
</dbReference>
<dbReference type="Pfam" id="PF00089">
    <property type="entry name" value="Trypsin"/>
    <property type="match status" value="1"/>
</dbReference>
<reference evidence="10" key="2">
    <citation type="submission" date="2020-05" db="UniProtKB">
        <authorList>
            <consortium name="EnsemblMetazoa"/>
        </authorList>
    </citation>
    <scope>IDENTIFICATION</scope>
    <source>
        <strain evidence="10">IAEA</strain>
    </source>
</reference>
<dbReference type="InterPro" id="IPR001314">
    <property type="entry name" value="Peptidase_S1A"/>
</dbReference>
<evidence type="ECO:0000256" key="5">
    <source>
        <dbReference type="ARBA" id="ARBA00023157"/>
    </source>
</evidence>
<evidence type="ECO:0000256" key="1">
    <source>
        <dbReference type="ARBA" id="ARBA00007664"/>
    </source>
</evidence>
<organism evidence="10 11">
    <name type="scientific">Glossina brevipalpis</name>
    <dbReference type="NCBI Taxonomy" id="37001"/>
    <lineage>
        <taxon>Eukaryota</taxon>
        <taxon>Metazoa</taxon>
        <taxon>Ecdysozoa</taxon>
        <taxon>Arthropoda</taxon>
        <taxon>Hexapoda</taxon>
        <taxon>Insecta</taxon>
        <taxon>Pterygota</taxon>
        <taxon>Neoptera</taxon>
        <taxon>Endopterygota</taxon>
        <taxon>Diptera</taxon>
        <taxon>Brachycera</taxon>
        <taxon>Muscomorpha</taxon>
        <taxon>Hippoboscoidea</taxon>
        <taxon>Glossinidae</taxon>
        <taxon>Glossina</taxon>
    </lineage>
</organism>
<dbReference type="GO" id="GO:0004252">
    <property type="term" value="F:serine-type endopeptidase activity"/>
    <property type="evidence" value="ECO:0007669"/>
    <property type="project" value="InterPro"/>
</dbReference>
<proteinExistence type="inferred from homology"/>
<dbReference type="AlphaFoldDB" id="A0A1A9WSU4"/>
<dbReference type="InterPro" id="IPR018114">
    <property type="entry name" value="TRYPSIN_HIS"/>
</dbReference>
<name>A0A1A9WSU4_9MUSC</name>
<dbReference type="STRING" id="37001.A0A1A9WSU4"/>
<comment type="similarity">
    <text evidence="1">Belongs to the peptidase S1 family.</text>
</comment>
<feature type="domain" description="Peptidase S1" evidence="9">
    <location>
        <begin position="49"/>
        <end position="279"/>
    </location>
</feature>
<dbReference type="EnsemblMetazoa" id="GBRI030743-RA">
    <property type="protein sequence ID" value="GBRI030743-PA"/>
    <property type="gene ID" value="GBRI030743"/>
</dbReference>
<dbReference type="CDD" id="cd00190">
    <property type="entry name" value="Tryp_SPc"/>
    <property type="match status" value="1"/>
</dbReference>
<reference evidence="11" key="1">
    <citation type="submission" date="2014-03" db="EMBL/GenBank/DDBJ databases">
        <authorList>
            <person name="Aksoy S."/>
            <person name="Warren W."/>
            <person name="Wilson R.K."/>
        </authorList>
    </citation>
    <scope>NUCLEOTIDE SEQUENCE [LARGE SCALE GENOMIC DNA]</scope>
    <source>
        <strain evidence="11">IAEA</strain>
    </source>
</reference>
<dbReference type="Gene3D" id="2.40.10.10">
    <property type="entry name" value="Trypsin-like serine proteases"/>
    <property type="match status" value="1"/>
</dbReference>
<dbReference type="InterPro" id="IPR001254">
    <property type="entry name" value="Trypsin_dom"/>
</dbReference>
<evidence type="ECO:0000256" key="4">
    <source>
        <dbReference type="ARBA" id="ARBA00022825"/>
    </source>
</evidence>
<dbReference type="InterPro" id="IPR050430">
    <property type="entry name" value="Peptidase_S1"/>
</dbReference>
<evidence type="ECO:0000313" key="11">
    <source>
        <dbReference type="Proteomes" id="UP000091820"/>
    </source>
</evidence>